<keyword evidence="2" id="KW-1185">Reference proteome</keyword>
<accession>A0ABQ1NZ15</accession>
<sequence>MTIMQDGTFWLNGRHSKEIHSYIRTRPKKTKAKRVVELKEVAGVNRLIPVDKEYYTNATLSLSCFYLAKNKFDIAVLEDIVTEFIDTKGEYVEFTPYYDPDFIYYVINSNEPNFEGHRGTGLGVPFSFDLSVAPFKMLIRGNQAQVFNEPFTLENPLRYSSEPYFKIYGQGDVTIKINDYELVLKSIEEFIEIDCDQEIQEVYKETIDGMINENSKMYSREFPKFIPGENKISWVGDVKSVVVKGRWRTKI</sequence>
<evidence type="ECO:0000313" key="1">
    <source>
        <dbReference type="EMBL" id="GGC87987.1"/>
    </source>
</evidence>
<proteinExistence type="predicted"/>
<gene>
    <name evidence="1" type="primary">pi243</name>
    <name evidence="1" type="ORF">GCM10011573_17010</name>
</gene>
<dbReference type="RefSeq" id="WP_088271266.1">
    <property type="nucleotide sequence ID" value="NZ_BMKI01000003.1"/>
</dbReference>
<protein>
    <recommendedName>
        <fullName evidence="3">Phage tail protein</fullName>
    </recommendedName>
</protein>
<evidence type="ECO:0000313" key="2">
    <source>
        <dbReference type="Proteomes" id="UP000630615"/>
    </source>
</evidence>
<dbReference type="Proteomes" id="UP000630615">
    <property type="component" value="Unassembled WGS sequence"/>
</dbReference>
<name>A0ABQ1NZ15_9ENTE</name>
<dbReference type="EMBL" id="BMKI01000003">
    <property type="protein sequence ID" value="GGC87987.1"/>
    <property type="molecule type" value="Genomic_DNA"/>
</dbReference>
<comment type="caution">
    <text evidence="1">The sequence shown here is derived from an EMBL/GenBank/DDBJ whole genome shotgun (WGS) entry which is preliminary data.</text>
</comment>
<evidence type="ECO:0008006" key="3">
    <source>
        <dbReference type="Google" id="ProtNLM"/>
    </source>
</evidence>
<reference evidence="2" key="1">
    <citation type="journal article" date="2019" name="Int. J. Syst. Evol. Microbiol.">
        <title>The Global Catalogue of Microorganisms (GCM) 10K type strain sequencing project: providing services to taxonomists for standard genome sequencing and annotation.</title>
        <authorList>
            <consortium name="The Broad Institute Genomics Platform"/>
            <consortium name="The Broad Institute Genome Sequencing Center for Infectious Disease"/>
            <person name="Wu L."/>
            <person name="Ma J."/>
        </authorList>
    </citation>
    <scope>NUCLEOTIDE SEQUENCE [LARGE SCALE GENOMIC DNA]</scope>
    <source>
        <strain evidence="2">CGMCC 1.15942</strain>
    </source>
</reference>
<organism evidence="1 2">
    <name type="scientific">Enterococcus wangshanyuanii</name>
    <dbReference type="NCBI Taxonomy" id="2005703"/>
    <lineage>
        <taxon>Bacteria</taxon>
        <taxon>Bacillati</taxon>
        <taxon>Bacillota</taxon>
        <taxon>Bacilli</taxon>
        <taxon>Lactobacillales</taxon>
        <taxon>Enterococcaceae</taxon>
        <taxon>Enterococcus</taxon>
    </lineage>
</organism>